<dbReference type="AlphaFoldDB" id="A0A2J6NMU7"/>
<dbReference type="PROSITE" id="PS51186">
    <property type="entry name" value="GNAT"/>
    <property type="match status" value="1"/>
</dbReference>
<gene>
    <name evidence="2" type="ORF">CK797_04215</name>
</gene>
<feature type="domain" description="N-acetyltransferase" evidence="1">
    <location>
        <begin position="43"/>
        <end position="184"/>
    </location>
</feature>
<dbReference type="InterPro" id="IPR016181">
    <property type="entry name" value="Acyl_CoA_acyltransferase"/>
</dbReference>
<dbReference type="Proteomes" id="UP000239920">
    <property type="component" value="Unassembled WGS sequence"/>
</dbReference>
<proteinExistence type="predicted"/>
<comment type="caution">
    <text evidence="2">The sequence shown here is derived from an EMBL/GenBank/DDBJ whole genome shotgun (WGS) entry which is preliminary data.</text>
</comment>
<name>A0A2J6NMU7_9LACO</name>
<dbReference type="PANTHER" id="PTHR43328:SF1">
    <property type="entry name" value="N-ACETYLTRANSFERASE DOMAIN-CONTAINING PROTEIN"/>
    <property type="match status" value="1"/>
</dbReference>
<sequence>MALCGLGTALARGSVLINVRNLAITAVPLCTAFLLGGRIMSEIKLDIALPDDRPAIAKVLADPLVRQRAHLLVMPDPTAVAMLMDSVHLLTIRYDGRVVGIITLDRVSTDCWELGYLLNRADWGRGIMTTAVGLLCDRMKPGTQLTATVDNENVASQRVLIKNGFTRVRDDGERGIWIYKRDLRQSNIRV</sequence>
<dbReference type="Gene3D" id="3.40.630.30">
    <property type="match status" value="1"/>
</dbReference>
<dbReference type="Pfam" id="PF13302">
    <property type="entry name" value="Acetyltransf_3"/>
    <property type="match status" value="1"/>
</dbReference>
<dbReference type="PANTHER" id="PTHR43328">
    <property type="entry name" value="ACETYLTRANSFERASE-RELATED"/>
    <property type="match status" value="1"/>
</dbReference>
<dbReference type="InterPro" id="IPR000182">
    <property type="entry name" value="GNAT_dom"/>
</dbReference>
<accession>A0A2J6NMU7</accession>
<evidence type="ECO:0000259" key="1">
    <source>
        <dbReference type="PROSITE" id="PS51186"/>
    </source>
</evidence>
<dbReference type="OrthoDB" id="9798081at2"/>
<organism evidence="2 3">
    <name type="scientific">Limosilactobacillus pontis</name>
    <dbReference type="NCBI Taxonomy" id="35787"/>
    <lineage>
        <taxon>Bacteria</taxon>
        <taxon>Bacillati</taxon>
        <taxon>Bacillota</taxon>
        <taxon>Bacilli</taxon>
        <taxon>Lactobacillales</taxon>
        <taxon>Lactobacillaceae</taxon>
        <taxon>Limosilactobacillus</taxon>
    </lineage>
</organism>
<protein>
    <recommendedName>
        <fullName evidence="1">N-acetyltransferase domain-containing protein</fullName>
    </recommendedName>
</protein>
<evidence type="ECO:0000313" key="2">
    <source>
        <dbReference type="EMBL" id="PMB82644.1"/>
    </source>
</evidence>
<dbReference type="GO" id="GO:0016747">
    <property type="term" value="F:acyltransferase activity, transferring groups other than amino-acyl groups"/>
    <property type="evidence" value="ECO:0007669"/>
    <property type="project" value="InterPro"/>
</dbReference>
<dbReference type="EMBL" id="PNFV01000004">
    <property type="protein sequence ID" value="PMB82644.1"/>
    <property type="molecule type" value="Genomic_DNA"/>
</dbReference>
<evidence type="ECO:0000313" key="3">
    <source>
        <dbReference type="Proteomes" id="UP000239920"/>
    </source>
</evidence>
<reference evidence="2 3" key="1">
    <citation type="submission" date="2017-09" db="EMBL/GenBank/DDBJ databases">
        <title>Bacterial strain isolated from the female urinary microbiota.</title>
        <authorList>
            <person name="Thomas-White K."/>
            <person name="Kumar N."/>
            <person name="Forster S."/>
            <person name="Putonti C."/>
            <person name="Lawley T."/>
            <person name="Wolfe A.J."/>
        </authorList>
    </citation>
    <scope>NUCLEOTIDE SEQUENCE [LARGE SCALE GENOMIC DNA]</scope>
    <source>
        <strain evidence="2 3">UMB0683</strain>
    </source>
</reference>
<dbReference type="SUPFAM" id="SSF55729">
    <property type="entry name" value="Acyl-CoA N-acyltransferases (Nat)"/>
    <property type="match status" value="1"/>
</dbReference>